<dbReference type="EnsemblPlants" id="HORVU.MOREX.r3.6HG0571210.1">
    <property type="protein sequence ID" value="HORVU.MOREX.r3.6HG0571210.1.CDS1"/>
    <property type="gene ID" value="HORVU.MOREX.r3.6HG0571210"/>
</dbReference>
<dbReference type="Gramene" id="HORVU.MOREX.r3.6HG0571210.1">
    <property type="protein sequence ID" value="HORVU.MOREX.r3.6HG0571210.1.CDS1"/>
    <property type="gene ID" value="HORVU.MOREX.r3.6HG0571210"/>
</dbReference>
<dbReference type="AlphaFoldDB" id="A0A8I6YC35"/>
<reference evidence="3" key="1">
    <citation type="journal article" date="2012" name="Nature">
        <title>A physical, genetic and functional sequence assembly of the barley genome.</title>
        <authorList>
            <consortium name="The International Barley Genome Sequencing Consortium"/>
            <person name="Mayer K.F."/>
            <person name="Waugh R."/>
            <person name="Brown J.W."/>
            <person name="Schulman A."/>
            <person name="Langridge P."/>
            <person name="Platzer M."/>
            <person name="Fincher G.B."/>
            <person name="Muehlbauer G.J."/>
            <person name="Sato K."/>
            <person name="Close T.J."/>
            <person name="Wise R.P."/>
            <person name="Stein N."/>
        </authorList>
    </citation>
    <scope>NUCLEOTIDE SEQUENCE [LARGE SCALE GENOMIC DNA]</scope>
    <source>
        <strain evidence="3">cv. Morex</strain>
    </source>
</reference>
<protein>
    <submittedName>
        <fullName evidence="2">Uncharacterized protein</fullName>
    </submittedName>
</protein>
<organism evidence="2 3">
    <name type="scientific">Hordeum vulgare subsp. vulgare</name>
    <name type="common">Domesticated barley</name>
    <dbReference type="NCBI Taxonomy" id="112509"/>
    <lineage>
        <taxon>Eukaryota</taxon>
        <taxon>Viridiplantae</taxon>
        <taxon>Streptophyta</taxon>
        <taxon>Embryophyta</taxon>
        <taxon>Tracheophyta</taxon>
        <taxon>Spermatophyta</taxon>
        <taxon>Magnoliopsida</taxon>
        <taxon>Liliopsida</taxon>
        <taxon>Poales</taxon>
        <taxon>Poaceae</taxon>
        <taxon>BOP clade</taxon>
        <taxon>Pooideae</taxon>
        <taxon>Triticodae</taxon>
        <taxon>Triticeae</taxon>
        <taxon>Hordeinae</taxon>
        <taxon>Hordeum</taxon>
    </lineage>
</organism>
<proteinExistence type="predicted"/>
<keyword evidence="3" id="KW-1185">Reference proteome</keyword>
<evidence type="ECO:0000313" key="3">
    <source>
        <dbReference type="Proteomes" id="UP000011116"/>
    </source>
</evidence>
<accession>A0A8I6YC35</accession>
<evidence type="ECO:0000313" key="2">
    <source>
        <dbReference type="EnsemblPlants" id="HORVU.MOREX.r3.6HG0571210.1.CDS1"/>
    </source>
</evidence>
<evidence type="ECO:0000256" key="1">
    <source>
        <dbReference type="SAM" id="MobiDB-lite"/>
    </source>
</evidence>
<dbReference type="Gramene" id="HORVU.MOREX.r2.6HG0473550.1">
    <property type="protein sequence ID" value="HORVU.MOREX.r2.6HG0473550.1.CDS.1"/>
    <property type="gene ID" value="HORVU.MOREX.r2.6HG0473550"/>
</dbReference>
<sequence>MHEKVEGRARRLASKKDLEGNPKSRNNYFGVLSDAELISTASNMGVIIPDHSFACIDVLREVEQVREELDIKKSRATTIRNRTFLSLMASDVVLLLV</sequence>
<reference evidence="2" key="3">
    <citation type="submission" date="2022-01" db="UniProtKB">
        <authorList>
            <consortium name="EnsemblPlants"/>
        </authorList>
    </citation>
    <scope>IDENTIFICATION</scope>
    <source>
        <strain evidence="2">subsp. vulgare</strain>
    </source>
</reference>
<feature type="region of interest" description="Disordered" evidence="1">
    <location>
        <begin position="1"/>
        <end position="22"/>
    </location>
</feature>
<dbReference type="Proteomes" id="UP000011116">
    <property type="component" value="Chromosome 6H"/>
</dbReference>
<dbReference type="SMR" id="A0A8I6YC35"/>
<reference evidence="2" key="2">
    <citation type="submission" date="2020-10" db="EMBL/GenBank/DDBJ databases">
        <authorList>
            <person name="Scholz U."/>
            <person name="Mascher M."/>
            <person name="Fiebig A."/>
        </authorList>
    </citation>
    <scope>NUCLEOTIDE SEQUENCE [LARGE SCALE GENOMIC DNA]</scope>
    <source>
        <strain evidence="2">cv. Morex</strain>
    </source>
</reference>
<name>A0A8I6YC35_HORVV</name>